<name>A0A4Z2FN10_9TELE</name>
<evidence type="ECO:0000256" key="1">
    <source>
        <dbReference type="SAM" id="MobiDB-lite"/>
    </source>
</evidence>
<feature type="region of interest" description="Disordered" evidence="1">
    <location>
        <begin position="89"/>
        <end position="132"/>
    </location>
</feature>
<sequence>MTSPPLADTSAARQGDKAPRWPPSKTPPPPPPPPPPPSTPLGGGAAVHEGGVLQHGALAGALSAHHGDLRQLEAAALARAAQRVLEPVDQRDELLHAAVPHHPAGRERPGPGGGEEGEGGGSLNSGVSVRVR</sequence>
<gene>
    <name evidence="2" type="ORF">EYF80_048146</name>
</gene>
<dbReference type="AlphaFoldDB" id="A0A4Z2FN10"/>
<keyword evidence="3" id="KW-1185">Reference proteome</keyword>
<dbReference type="EMBL" id="SRLO01001087">
    <property type="protein sequence ID" value="TNN41702.1"/>
    <property type="molecule type" value="Genomic_DNA"/>
</dbReference>
<evidence type="ECO:0000313" key="3">
    <source>
        <dbReference type="Proteomes" id="UP000314294"/>
    </source>
</evidence>
<evidence type="ECO:0000313" key="2">
    <source>
        <dbReference type="EMBL" id="TNN41702.1"/>
    </source>
</evidence>
<feature type="compositionally biased region" description="Gly residues" evidence="1">
    <location>
        <begin position="110"/>
        <end position="123"/>
    </location>
</feature>
<accession>A0A4Z2FN10</accession>
<reference evidence="2 3" key="1">
    <citation type="submission" date="2019-03" db="EMBL/GenBank/DDBJ databases">
        <title>First draft genome of Liparis tanakae, snailfish: a comprehensive survey of snailfish specific genes.</title>
        <authorList>
            <person name="Kim W."/>
            <person name="Song I."/>
            <person name="Jeong J.-H."/>
            <person name="Kim D."/>
            <person name="Kim S."/>
            <person name="Ryu S."/>
            <person name="Song J.Y."/>
            <person name="Lee S.K."/>
        </authorList>
    </citation>
    <scope>NUCLEOTIDE SEQUENCE [LARGE SCALE GENOMIC DNA]</scope>
    <source>
        <tissue evidence="2">Muscle</tissue>
    </source>
</reference>
<feature type="compositionally biased region" description="Pro residues" evidence="1">
    <location>
        <begin position="20"/>
        <end position="39"/>
    </location>
</feature>
<organism evidence="2 3">
    <name type="scientific">Liparis tanakae</name>
    <name type="common">Tanaka's snailfish</name>
    <dbReference type="NCBI Taxonomy" id="230148"/>
    <lineage>
        <taxon>Eukaryota</taxon>
        <taxon>Metazoa</taxon>
        <taxon>Chordata</taxon>
        <taxon>Craniata</taxon>
        <taxon>Vertebrata</taxon>
        <taxon>Euteleostomi</taxon>
        <taxon>Actinopterygii</taxon>
        <taxon>Neopterygii</taxon>
        <taxon>Teleostei</taxon>
        <taxon>Neoteleostei</taxon>
        <taxon>Acanthomorphata</taxon>
        <taxon>Eupercaria</taxon>
        <taxon>Perciformes</taxon>
        <taxon>Cottioidei</taxon>
        <taxon>Cottales</taxon>
        <taxon>Liparidae</taxon>
        <taxon>Liparis</taxon>
    </lineage>
</organism>
<protein>
    <submittedName>
        <fullName evidence="2">Uncharacterized protein</fullName>
    </submittedName>
</protein>
<dbReference type="Proteomes" id="UP000314294">
    <property type="component" value="Unassembled WGS sequence"/>
</dbReference>
<feature type="region of interest" description="Disordered" evidence="1">
    <location>
        <begin position="1"/>
        <end position="50"/>
    </location>
</feature>
<comment type="caution">
    <text evidence="2">The sequence shown here is derived from an EMBL/GenBank/DDBJ whole genome shotgun (WGS) entry which is preliminary data.</text>
</comment>
<proteinExistence type="predicted"/>